<gene>
    <name evidence="3" type="ORF">FSW04_10350</name>
</gene>
<evidence type="ECO:0008006" key="5">
    <source>
        <dbReference type="Google" id="ProtNLM"/>
    </source>
</evidence>
<name>A0A5B8U4R4_9ACTN</name>
<feature type="transmembrane region" description="Helical" evidence="2">
    <location>
        <begin position="72"/>
        <end position="93"/>
    </location>
</feature>
<reference evidence="3 4" key="1">
    <citation type="journal article" date="2018" name="J. Microbiol.">
        <title>Baekduia soli gen. nov., sp. nov., a novel bacterium isolated from the soil of Baekdu Mountain and proposal of a novel family name, Baekduiaceae fam. nov.</title>
        <authorList>
            <person name="An D.S."/>
            <person name="Siddiqi M.Z."/>
            <person name="Kim K.H."/>
            <person name="Yu H.S."/>
            <person name="Im W.T."/>
        </authorList>
    </citation>
    <scope>NUCLEOTIDE SEQUENCE [LARGE SCALE GENOMIC DNA]</scope>
    <source>
        <strain evidence="3 4">BR7-21</strain>
    </source>
</reference>
<protein>
    <recommendedName>
        <fullName evidence="5">LapA family protein</fullName>
    </recommendedName>
</protein>
<evidence type="ECO:0000313" key="4">
    <source>
        <dbReference type="Proteomes" id="UP000321805"/>
    </source>
</evidence>
<keyword evidence="2" id="KW-1133">Transmembrane helix</keyword>
<keyword evidence="2" id="KW-0472">Membrane</keyword>
<dbReference type="AlphaFoldDB" id="A0A5B8U4R4"/>
<feature type="transmembrane region" description="Helical" evidence="2">
    <location>
        <begin position="33"/>
        <end position="52"/>
    </location>
</feature>
<evidence type="ECO:0000256" key="1">
    <source>
        <dbReference type="SAM" id="MobiDB-lite"/>
    </source>
</evidence>
<keyword evidence="2" id="KW-0812">Transmembrane</keyword>
<sequence length="101" mass="10530">MSSSHDDPIGTPSTGGDVSRGDRLRGKAHRGRVYSSALTIGVLAGILIALAASNTRHVRVSWVVGSSSVSLVWLVVGAAAIGWLLGIATMVTLRRRARPKA</sequence>
<evidence type="ECO:0000256" key="2">
    <source>
        <dbReference type="SAM" id="Phobius"/>
    </source>
</evidence>
<proteinExistence type="predicted"/>
<dbReference type="KEGG" id="bsol:FSW04_10350"/>
<feature type="region of interest" description="Disordered" evidence="1">
    <location>
        <begin position="1"/>
        <end position="24"/>
    </location>
</feature>
<organism evidence="3 4">
    <name type="scientific">Baekduia soli</name>
    <dbReference type="NCBI Taxonomy" id="496014"/>
    <lineage>
        <taxon>Bacteria</taxon>
        <taxon>Bacillati</taxon>
        <taxon>Actinomycetota</taxon>
        <taxon>Thermoleophilia</taxon>
        <taxon>Solirubrobacterales</taxon>
        <taxon>Baekduiaceae</taxon>
        <taxon>Baekduia</taxon>
    </lineage>
</organism>
<dbReference type="EMBL" id="CP042430">
    <property type="protein sequence ID" value="QEC47931.1"/>
    <property type="molecule type" value="Genomic_DNA"/>
</dbReference>
<dbReference type="RefSeq" id="WP_146918943.1">
    <property type="nucleotide sequence ID" value="NZ_CP042430.1"/>
</dbReference>
<keyword evidence="4" id="KW-1185">Reference proteome</keyword>
<evidence type="ECO:0000313" key="3">
    <source>
        <dbReference type="EMBL" id="QEC47931.1"/>
    </source>
</evidence>
<dbReference type="Proteomes" id="UP000321805">
    <property type="component" value="Chromosome"/>
</dbReference>
<accession>A0A5B8U4R4</accession>